<gene>
    <name evidence="4" type="ORF">ETD85_09255</name>
</gene>
<comment type="caution">
    <text evidence="4">The sequence shown here is derived from an EMBL/GenBank/DDBJ whole genome shotgun (WGS) entry which is preliminary data.</text>
</comment>
<evidence type="ECO:0000259" key="3">
    <source>
        <dbReference type="Pfam" id="PF20042"/>
    </source>
</evidence>
<feature type="region of interest" description="Disordered" evidence="2">
    <location>
        <begin position="229"/>
        <end position="255"/>
    </location>
</feature>
<reference evidence="4 5" key="1">
    <citation type="submission" date="2019-05" db="EMBL/GenBank/DDBJ databases">
        <title>Draft genome sequence of Nonomuraea zeae DSM 100528.</title>
        <authorList>
            <person name="Saricaoglu S."/>
            <person name="Isik K."/>
        </authorList>
    </citation>
    <scope>NUCLEOTIDE SEQUENCE [LARGE SCALE GENOMIC DNA]</scope>
    <source>
        <strain evidence="4 5">DSM 100528</strain>
    </source>
</reference>
<evidence type="ECO:0000313" key="5">
    <source>
        <dbReference type="Proteomes" id="UP000306628"/>
    </source>
</evidence>
<evidence type="ECO:0000256" key="1">
    <source>
        <dbReference type="SAM" id="Coils"/>
    </source>
</evidence>
<feature type="compositionally biased region" description="Basic and acidic residues" evidence="2">
    <location>
        <begin position="243"/>
        <end position="255"/>
    </location>
</feature>
<name>A0A5S4GWP6_9ACTN</name>
<accession>A0A5S4GWP6</accession>
<protein>
    <recommendedName>
        <fullName evidence="3">DUF6444 domain-containing protein</fullName>
    </recommendedName>
</protein>
<feature type="region of interest" description="Disordered" evidence="2">
    <location>
        <begin position="51"/>
        <end position="96"/>
    </location>
</feature>
<feature type="domain" description="DUF6444" evidence="3">
    <location>
        <begin position="25"/>
        <end position="94"/>
    </location>
</feature>
<dbReference type="InterPro" id="IPR045618">
    <property type="entry name" value="DUF6444"/>
</dbReference>
<dbReference type="InterPro" id="IPR052344">
    <property type="entry name" value="Transposase-related"/>
</dbReference>
<evidence type="ECO:0000313" key="4">
    <source>
        <dbReference type="EMBL" id="TMR36931.1"/>
    </source>
</evidence>
<dbReference type="RefSeq" id="WP_138689211.1">
    <property type="nucleotide sequence ID" value="NZ_JBHSAZ010000044.1"/>
</dbReference>
<dbReference type="AlphaFoldDB" id="A0A5S4GWP6"/>
<dbReference type="Pfam" id="PF20042">
    <property type="entry name" value="DUF6444"/>
    <property type="match status" value="1"/>
</dbReference>
<dbReference type="Proteomes" id="UP000306628">
    <property type="component" value="Unassembled WGS sequence"/>
</dbReference>
<dbReference type="EMBL" id="VCKX01000020">
    <property type="protein sequence ID" value="TMR36931.1"/>
    <property type="molecule type" value="Genomic_DNA"/>
</dbReference>
<keyword evidence="5" id="KW-1185">Reference proteome</keyword>
<organism evidence="4 5">
    <name type="scientific">Nonomuraea zeae</name>
    <dbReference type="NCBI Taxonomy" id="1642303"/>
    <lineage>
        <taxon>Bacteria</taxon>
        <taxon>Bacillati</taxon>
        <taxon>Actinomycetota</taxon>
        <taxon>Actinomycetes</taxon>
        <taxon>Streptosporangiales</taxon>
        <taxon>Streptosporangiaceae</taxon>
        <taxon>Nonomuraea</taxon>
    </lineage>
</organism>
<dbReference type="PANTHER" id="PTHR33678">
    <property type="entry name" value="BLL1576 PROTEIN"/>
    <property type="match status" value="1"/>
</dbReference>
<sequence length="255" mass="27082">MSGLEELSREELIALTRALMAENTALKAEVAELRAENAALRERVAKLERLVSRNSGNSGMPPSVDDLPGRQQPKDREVSSGRRRPGKQPGAQGRALAWSDEVADGDIVEHYPQGRCGCGTDLGQAADLGVTARHQQTEIPLLVARRFQHQVHTVACRCGAVHTAPGVPPAPVSLGVNLQAWCVYLLVVHAIPVHRVAVLVASLTGAEPSPGFVHGLIGRAAVAVASRERADPDAAHPGLRGVLRRDAHPGRAEEG</sequence>
<feature type="coiled-coil region" evidence="1">
    <location>
        <begin position="16"/>
        <end position="50"/>
    </location>
</feature>
<dbReference type="OrthoDB" id="3638270at2"/>
<proteinExistence type="predicted"/>
<keyword evidence="1" id="KW-0175">Coiled coil</keyword>
<evidence type="ECO:0000256" key="2">
    <source>
        <dbReference type="SAM" id="MobiDB-lite"/>
    </source>
</evidence>